<dbReference type="PANTHER" id="PTHR35908:SF1">
    <property type="entry name" value="CONSERVED PROTEIN"/>
    <property type="match status" value="1"/>
</dbReference>
<evidence type="ECO:0000313" key="2">
    <source>
        <dbReference type="EMBL" id="CCH18439.1"/>
    </source>
</evidence>
<reference evidence="3" key="1">
    <citation type="journal article" date="2012" name="J. Bacteriol.">
        <title>Genome Sequence of Micromonospora lupini Lupac 08, Isolated from Root Nodules of Lupinus angustifolius.</title>
        <authorList>
            <person name="Alonso-Vega P."/>
            <person name="Normand P."/>
            <person name="Bacigalupe R."/>
            <person name="Pujic P."/>
            <person name="Lajus A."/>
            <person name="Vallenet D."/>
            <person name="Carro L."/>
            <person name="Coll P."/>
            <person name="Trujillo M.E."/>
        </authorList>
    </citation>
    <scope>NUCLEOTIDE SEQUENCE [LARGE SCALE GENOMIC DNA]</scope>
    <source>
        <strain evidence="3">Lupac 08</strain>
    </source>
</reference>
<dbReference type="InterPro" id="IPR041581">
    <property type="entry name" value="Glyoxalase_6"/>
</dbReference>
<proteinExistence type="predicted"/>
<dbReference type="EMBL" id="CAIE01000026">
    <property type="protein sequence ID" value="CCH18439.1"/>
    <property type="molecule type" value="Genomic_DNA"/>
</dbReference>
<organism evidence="2 3">
    <name type="scientific">Micromonospora lupini str. Lupac 08</name>
    <dbReference type="NCBI Taxonomy" id="1150864"/>
    <lineage>
        <taxon>Bacteria</taxon>
        <taxon>Bacillati</taxon>
        <taxon>Actinomycetota</taxon>
        <taxon>Actinomycetes</taxon>
        <taxon>Micromonosporales</taxon>
        <taxon>Micromonosporaceae</taxon>
        <taxon>Micromonospora</taxon>
    </lineage>
</organism>
<dbReference type="PANTHER" id="PTHR35908">
    <property type="entry name" value="HYPOTHETICAL FUSION PROTEIN"/>
    <property type="match status" value="1"/>
</dbReference>
<sequence length="216" mass="23166">MTRQITATEFHAAEGVEDWRSLYHLVSAHFPTVSLTDGIALVDEIGRLADEAEQQILSIDLRGAGVTVSLSRRDAGLARRISAAARDRGLSADPTAVQVINVTLDALVGADVLPFWRAVLGYSPIGHDYLYDPSRRGPGFGLQQMDVPRSHRNRMHLDVAVPHDQAEARIAAALAAGGRLVSDAHAPMWWVLADAEGNEVCVATWVGRDAGASGTV</sequence>
<dbReference type="InterPro" id="IPR029068">
    <property type="entry name" value="Glyas_Bleomycin-R_OHBP_Dase"/>
</dbReference>
<protein>
    <recommendedName>
        <fullName evidence="1">Glyoxalase-like domain-containing protein</fullName>
    </recommendedName>
</protein>
<dbReference type="SUPFAM" id="SSF54593">
    <property type="entry name" value="Glyoxalase/Bleomycin resistance protein/Dihydroxybiphenyl dioxygenase"/>
    <property type="match status" value="1"/>
</dbReference>
<evidence type="ECO:0000259" key="1">
    <source>
        <dbReference type="Pfam" id="PF18029"/>
    </source>
</evidence>
<accession>I0L3P2</accession>
<dbReference type="RefSeq" id="WP_007459818.1">
    <property type="nucleotide sequence ID" value="NZ_HF570108.1"/>
</dbReference>
<dbReference type="STRING" id="1150864.MILUP08_43349"/>
<dbReference type="Proteomes" id="UP000003448">
    <property type="component" value="Unassembled WGS sequence"/>
</dbReference>
<evidence type="ECO:0000313" key="3">
    <source>
        <dbReference type="Proteomes" id="UP000003448"/>
    </source>
</evidence>
<keyword evidence="3" id="KW-1185">Reference proteome</keyword>
<dbReference type="Gene3D" id="3.10.180.10">
    <property type="entry name" value="2,3-Dihydroxybiphenyl 1,2-Dioxygenase, domain 1"/>
    <property type="match status" value="1"/>
</dbReference>
<comment type="caution">
    <text evidence="2">The sequence shown here is derived from an EMBL/GenBank/DDBJ whole genome shotgun (WGS) entry which is preliminary data.</text>
</comment>
<gene>
    <name evidence="2" type="ORF">MILUP08_43349</name>
</gene>
<dbReference type="Pfam" id="PF18029">
    <property type="entry name" value="Glyoxalase_6"/>
    <property type="match status" value="1"/>
</dbReference>
<dbReference type="eggNOG" id="COG2154">
    <property type="taxonomic scope" value="Bacteria"/>
</dbReference>
<name>I0L3P2_9ACTN</name>
<dbReference type="AlphaFoldDB" id="I0L3P2"/>
<feature type="domain" description="Glyoxalase-like" evidence="1">
    <location>
        <begin position="102"/>
        <end position="202"/>
    </location>
</feature>